<comment type="catalytic activity">
    <reaction evidence="1 11">
        <text>a 1,2-diacyl-sn-glycero-3-phospho-(1D-myo-inositol-4,5-bisphosphate) + H2O = a 1,2-diacyl-sn-glycero-3-phospho-(1D-myo-inositol-5-phosphate) + phosphate</text>
        <dbReference type="Rhea" id="RHEA:25674"/>
        <dbReference type="ChEBI" id="CHEBI:15377"/>
        <dbReference type="ChEBI" id="CHEBI:43474"/>
        <dbReference type="ChEBI" id="CHEBI:57795"/>
        <dbReference type="ChEBI" id="CHEBI:58456"/>
        <dbReference type="EC" id="3.1.3.78"/>
    </reaction>
</comment>
<dbReference type="OMA" id="ASNHGGM"/>
<evidence type="ECO:0000256" key="12">
    <source>
        <dbReference type="SAM" id="MobiDB-lite"/>
    </source>
</evidence>
<dbReference type="AlphaFoldDB" id="W6U3Q2"/>
<keyword evidence="14" id="KW-1185">Reference proteome</keyword>
<evidence type="ECO:0000256" key="4">
    <source>
        <dbReference type="ARBA" id="ARBA00012936"/>
    </source>
</evidence>
<dbReference type="EC" id="3.1.3.78" evidence="4 11"/>
<sequence length="370" mass="39457">MDERTALLQESSASHSRPSTDHAETRSSDCEPTTKCQVCNTIIPIVNKEKQLVVKCPSCGEATPIKGPPTGKQYVRCQCNCLLICKSTATRVGCPREDCLRVINLNGPNASGYQAGDVGREGIGGSGGSGGGVGAGTFPNRGGLRVTCGNCHRPFSIPTPQSYRPNAFGAAFVNRLVNCLSGGAASNVSGLIAARCPQCRKVTSIGQAYARTRWVGYLILTLIFLVIAIGVTFGTTDAAKSYHGLYFLWSVLYLVVLVCAIRSFMFFRMPISALELPLVIHYITFHKDTQMAAPCVPIPLGLRLSRCFRPRSDADGHLNGTTFSAVTPLAAAATVSQKVDAPGGSCLNNNDESRAFKTFAQTGVSFKNLH</sequence>
<dbReference type="InterPro" id="IPR019178">
    <property type="entry name" value="PtdIns-P2-Ptase"/>
</dbReference>
<protein>
    <recommendedName>
        <fullName evidence="4 11">Phosphatidylinositol-4,5-bisphosphate 4-phosphatase</fullName>
        <ecNumber evidence="4 11">3.1.3.78</ecNumber>
    </recommendedName>
</protein>
<name>W6U3Q2_ECHGR</name>
<comment type="caution">
    <text evidence="13">The sequence shown here is derived from an EMBL/GenBank/DDBJ whole genome shotgun (WGS) entry which is preliminary data.</text>
</comment>
<dbReference type="GO" id="GO:0046856">
    <property type="term" value="P:phosphatidylinositol dephosphorylation"/>
    <property type="evidence" value="ECO:0007669"/>
    <property type="project" value="InterPro"/>
</dbReference>
<evidence type="ECO:0000256" key="5">
    <source>
        <dbReference type="ARBA" id="ARBA00022692"/>
    </source>
</evidence>
<feature type="region of interest" description="Disordered" evidence="12">
    <location>
        <begin position="1"/>
        <end position="32"/>
    </location>
</feature>
<evidence type="ECO:0000256" key="8">
    <source>
        <dbReference type="ARBA" id="ARBA00022989"/>
    </source>
</evidence>
<dbReference type="STRING" id="6210.W6U3Q2"/>
<feature type="compositionally biased region" description="Polar residues" evidence="12">
    <location>
        <begin position="8"/>
        <end position="17"/>
    </location>
</feature>
<dbReference type="RefSeq" id="XP_024346931.1">
    <property type="nucleotide sequence ID" value="XM_024498642.1"/>
</dbReference>
<dbReference type="CTD" id="36345108"/>
<organism evidence="13 14">
    <name type="scientific">Echinococcus granulosus</name>
    <name type="common">Hydatid tapeworm</name>
    <dbReference type="NCBI Taxonomy" id="6210"/>
    <lineage>
        <taxon>Eukaryota</taxon>
        <taxon>Metazoa</taxon>
        <taxon>Spiralia</taxon>
        <taxon>Lophotrochozoa</taxon>
        <taxon>Platyhelminthes</taxon>
        <taxon>Cestoda</taxon>
        <taxon>Eucestoda</taxon>
        <taxon>Cyclophyllidea</taxon>
        <taxon>Taeniidae</taxon>
        <taxon>Echinococcus</taxon>
        <taxon>Echinococcus granulosus group</taxon>
    </lineage>
</organism>
<dbReference type="OrthoDB" id="9939933at2759"/>
<evidence type="ECO:0000256" key="9">
    <source>
        <dbReference type="ARBA" id="ARBA00023136"/>
    </source>
</evidence>
<feature type="transmembrane region" description="Helical" evidence="11">
    <location>
        <begin position="246"/>
        <end position="267"/>
    </location>
</feature>
<keyword evidence="5 11" id="KW-0812">Transmembrane</keyword>
<keyword evidence="6 11" id="KW-0967">Endosome</keyword>
<keyword evidence="10 11" id="KW-0458">Lysosome</keyword>
<dbReference type="PANTHER" id="PTHR21014">
    <property type="entry name" value="PHOSPHATIDYLINOSITOL-4,5-BISPHOSPHATE 4-PHOSPHATASE"/>
    <property type="match status" value="1"/>
</dbReference>
<proteinExistence type="predicted"/>
<dbReference type="Proteomes" id="UP000019149">
    <property type="component" value="Unassembled WGS sequence"/>
</dbReference>
<keyword evidence="7 11" id="KW-0378">Hydrolase</keyword>
<dbReference type="GO" id="GO:0005765">
    <property type="term" value="C:lysosomal membrane"/>
    <property type="evidence" value="ECO:0007669"/>
    <property type="project" value="UniProtKB-SubCell"/>
</dbReference>
<dbReference type="GO" id="GO:0005886">
    <property type="term" value="C:plasma membrane"/>
    <property type="evidence" value="ECO:0007669"/>
    <property type="project" value="TreeGrafter"/>
</dbReference>
<keyword evidence="9 11" id="KW-0472">Membrane</keyword>
<dbReference type="KEGG" id="egl:EGR_09393"/>
<dbReference type="PANTHER" id="PTHR21014:SF6">
    <property type="entry name" value="PHOSPHATIDYLINOSITOL-4,5-BISPHOSPHATE 4-PHOSPHATASE"/>
    <property type="match status" value="1"/>
</dbReference>
<dbReference type="GeneID" id="36345108"/>
<comment type="function">
    <text evidence="11">Catalyzes the hydrolysis of phosphatidylinositol-4,5-bisphosphate (PtdIns-4,5-P2) to phosphatidylinositol-4-phosphate (PtdIns-4-P).</text>
</comment>
<evidence type="ECO:0000256" key="11">
    <source>
        <dbReference type="RuleBase" id="RU365008"/>
    </source>
</evidence>
<evidence type="ECO:0000256" key="10">
    <source>
        <dbReference type="ARBA" id="ARBA00023228"/>
    </source>
</evidence>
<evidence type="ECO:0000256" key="1">
    <source>
        <dbReference type="ARBA" id="ARBA00001261"/>
    </source>
</evidence>
<evidence type="ECO:0000313" key="13">
    <source>
        <dbReference type="EMBL" id="EUB55735.1"/>
    </source>
</evidence>
<feature type="transmembrane region" description="Helical" evidence="11">
    <location>
        <begin position="214"/>
        <end position="234"/>
    </location>
</feature>
<dbReference type="GO" id="GO:0034597">
    <property type="term" value="F:phosphatidylinositol-4,5-bisphosphate 4-phosphatase activity"/>
    <property type="evidence" value="ECO:0007669"/>
    <property type="project" value="UniProtKB-EC"/>
</dbReference>
<evidence type="ECO:0000256" key="6">
    <source>
        <dbReference type="ARBA" id="ARBA00022753"/>
    </source>
</evidence>
<gene>
    <name evidence="13" type="ORF">EGR_09393</name>
</gene>
<accession>W6U3Q2</accession>
<evidence type="ECO:0000256" key="2">
    <source>
        <dbReference type="ARBA" id="ARBA00004107"/>
    </source>
</evidence>
<comment type="subcellular location">
    <subcellularLocation>
        <location evidence="2 11">Late endosome membrane</location>
        <topology evidence="2 11">Multi-pass membrane protein</topology>
    </subcellularLocation>
    <subcellularLocation>
        <location evidence="3 11">Lysosome membrane</location>
        <topology evidence="3 11">Multi-pass membrane protein</topology>
    </subcellularLocation>
</comment>
<dbReference type="GO" id="GO:0031902">
    <property type="term" value="C:late endosome membrane"/>
    <property type="evidence" value="ECO:0007669"/>
    <property type="project" value="UniProtKB-SubCell"/>
</dbReference>
<dbReference type="GO" id="GO:0030670">
    <property type="term" value="C:phagocytic vesicle membrane"/>
    <property type="evidence" value="ECO:0007669"/>
    <property type="project" value="TreeGrafter"/>
</dbReference>
<dbReference type="Pfam" id="PF09788">
    <property type="entry name" value="Tmemb_55A"/>
    <property type="match status" value="2"/>
</dbReference>
<evidence type="ECO:0000256" key="7">
    <source>
        <dbReference type="ARBA" id="ARBA00022801"/>
    </source>
</evidence>
<evidence type="ECO:0000256" key="3">
    <source>
        <dbReference type="ARBA" id="ARBA00004155"/>
    </source>
</evidence>
<reference evidence="13 14" key="1">
    <citation type="journal article" date="2013" name="Nat. Genet.">
        <title>The genome of the hydatid tapeworm Echinococcus granulosus.</title>
        <authorList>
            <person name="Zheng H."/>
            <person name="Zhang W."/>
            <person name="Zhang L."/>
            <person name="Zhang Z."/>
            <person name="Li J."/>
            <person name="Lu G."/>
            <person name="Zhu Y."/>
            <person name="Wang Y."/>
            <person name="Huang Y."/>
            <person name="Liu J."/>
            <person name="Kang H."/>
            <person name="Chen J."/>
            <person name="Wang L."/>
            <person name="Chen A."/>
            <person name="Yu S."/>
            <person name="Gao Z."/>
            <person name="Jin L."/>
            <person name="Gu W."/>
            <person name="Wang Z."/>
            <person name="Zhao L."/>
            <person name="Shi B."/>
            <person name="Wen H."/>
            <person name="Lin R."/>
            <person name="Jones M.K."/>
            <person name="Brejova B."/>
            <person name="Vinar T."/>
            <person name="Zhao G."/>
            <person name="McManus D.P."/>
            <person name="Chen Z."/>
            <person name="Zhou Y."/>
            <person name="Wang S."/>
        </authorList>
    </citation>
    <scope>NUCLEOTIDE SEQUENCE [LARGE SCALE GENOMIC DNA]</scope>
</reference>
<evidence type="ECO:0000313" key="14">
    <source>
        <dbReference type="Proteomes" id="UP000019149"/>
    </source>
</evidence>
<keyword evidence="8 11" id="KW-1133">Transmembrane helix</keyword>
<dbReference type="EMBL" id="APAU02000146">
    <property type="protein sequence ID" value="EUB55735.1"/>
    <property type="molecule type" value="Genomic_DNA"/>
</dbReference>
<feature type="compositionally biased region" description="Basic and acidic residues" evidence="12">
    <location>
        <begin position="18"/>
        <end position="29"/>
    </location>
</feature>